<dbReference type="InterPro" id="IPR052529">
    <property type="entry name" value="Bact_Transport_Assoc"/>
</dbReference>
<sequence>MEPNNQKTAITTKRIELLDVYRGFAILGIFVVNIVIMNSTFLNQDEFAKQWTSSLDIAMQKMLQLFFYTKFFPIFSLLFGLGISMQAVKLSEKGKLSKAFFFRRMFFLFLFGVLHILLLWSGDVLNMYALLGLLTVFLITKSNRLILGLSLFFLVFPFYDNVFEQLFGFIGYNPGVYLEGYTGETVKEIIVNGSYFAGLKLRILEYLSNFPMLVGFLAPIALSMFLLGTYLGKNKIYESLDIFILKIKKPVIIITILSNLYRILFLYVIVKLYVYKIDFARQLFIKLMVISDVIMGLFYLWIIGWLWYNTKLKSLFNPLQYVGKMALTNYLMHSFIGLILFSSIGFGLYETMSPTQTFLTAILVFMAQVILSRIWLTYFHFGPLEWAWRCLTYKKLFKLKKNK</sequence>
<dbReference type="EMBL" id="CAXIXY010000003">
    <property type="protein sequence ID" value="CAL2082424.1"/>
    <property type="molecule type" value="Genomic_DNA"/>
</dbReference>
<keyword evidence="1" id="KW-0812">Transmembrane</keyword>
<feature type="transmembrane region" description="Helical" evidence="1">
    <location>
        <begin position="62"/>
        <end position="84"/>
    </location>
</feature>
<evidence type="ECO:0000259" key="2">
    <source>
        <dbReference type="Pfam" id="PF04235"/>
    </source>
</evidence>
<keyword evidence="1" id="KW-1133">Transmembrane helix</keyword>
<evidence type="ECO:0000313" key="3">
    <source>
        <dbReference type="EMBL" id="CAL2082424.1"/>
    </source>
</evidence>
<gene>
    <name evidence="3" type="ORF">T190607A01A_11359</name>
</gene>
<comment type="caution">
    <text evidence="3">The sequence shown here is derived from an EMBL/GenBank/DDBJ whole genome shotgun (WGS) entry which is preliminary data.</text>
</comment>
<feature type="transmembrane region" description="Helical" evidence="1">
    <location>
        <begin position="20"/>
        <end position="42"/>
    </location>
</feature>
<feature type="transmembrane region" description="Helical" evidence="1">
    <location>
        <begin position="210"/>
        <end position="231"/>
    </location>
</feature>
<name>A0ABM9NXF1_9FLAO</name>
<dbReference type="Proteomes" id="UP001497416">
    <property type="component" value="Unassembled WGS sequence"/>
</dbReference>
<dbReference type="PANTHER" id="PTHR30590">
    <property type="entry name" value="INNER MEMBRANE PROTEIN"/>
    <property type="match status" value="1"/>
</dbReference>
<dbReference type="Pfam" id="PF04235">
    <property type="entry name" value="DUF418"/>
    <property type="match status" value="1"/>
</dbReference>
<organism evidence="3 4">
    <name type="scientific">Tenacibaculum platacis</name>
    <dbReference type="NCBI Taxonomy" id="3137852"/>
    <lineage>
        <taxon>Bacteria</taxon>
        <taxon>Pseudomonadati</taxon>
        <taxon>Bacteroidota</taxon>
        <taxon>Flavobacteriia</taxon>
        <taxon>Flavobacteriales</taxon>
        <taxon>Flavobacteriaceae</taxon>
        <taxon>Tenacibaculum</taxon>
    </lineage>
</organism>
<evidence type="ECO:0000256" key="1">
    <source>
        <dbReference type="SAM" id="Phobius"/>
    </source>
</evidence>
<reference evidence="3 4" key="1">
    <citation type="submission" date="2024-05" db="EMBL/GenBank/DDBJ databases">
        <authorList>
            <person name="Duchaud E."/>
        </authorList>
    </citation>
    <scope>NUCLEOTIDE SEQUENCE [LARGE SCALE GENOMIC DNA]</scope>
    <source>
        <strain evidence="3">Ena-SAMPLE-TAB-13-05-2024-13:56:06:370-140302</strain>
    </source>
</reference>
<protein>
    <submittedName>
        <fullName evidence="3">DUF418 domain-containing protein</fullName>
    </submittedName>
</protein>
<feature type="transmembrane region" description="Helical" evidence="1">
    <location>
        <begin position="287"/>
        <end position="308"/>
    </location>
</feature>
<keyword evidence="1" id="KW-0472">Membrane</keyword>
<dbReference type="InterPro" id="IPR007349">
    <property type="entry name" value="DUF418"/>
</dbReference>
<accession>A0ABM9NXF1</accession>
<feature type="domain" description="DUF418" evidence="2">
    <location>
        <begin position="232"/>
        <end position="395"/>
    </location>
</feature>
<evidence type="ECO:0000313" key="4">
    <source>
        <dbReference type="Proteomes" id="UP001497416"/>
    </source>
</evidence>
<dbReference type="PANTHER" id="PTHR30590:SF3">
    <property type="entry name" value="HYPOTHETICAL MEMBRANE SPANNING PROTEIN"/>
    <property type="match status" value="1"/>
</dbReference>
<feature type="transmembrane region" description="Helical" evidence="1">
    <location>
        <begin position="328"/>
        <end position="349"/>
    </location>
</feature>
<feature type="transmembrane region" description="Helical" evidence="1">
    <location>
        <begin position="251"/>
        <end position="275"/>
    </location>
</feature>
<dbReference type="RefSeq" id="WP_348711282.1">
    <property type="nucleotide sequence ID" value="NZ_CAXIXY010000003.1"/>
</dbReference>
<feature type="transmembrane region" description="Helical" evidence="1">
    <location>
        <begin position="128"/>
        <end position="156"/>
    </location>
</feature>
<feature type="transmembrane region" description="Helical" evidence="1">
    <location>
        <begin position="105"/>
        <end position="122"/>
    </location>
</feature>
<proteinExistence type="predicted"/>
<feature type="transmembrane region" description="Helical" evidence="1">
    <location>
        <begin position="358"/>
        <end position="376"/>
    </location>
</feature>
<keyword evidence="4" id="KW-1185">Reference proteome</keyword>